<feature type="domain" description="WAP" evidence="4">
    <location>
        <begin position="156"/>
        <end position="204"/>
    </location>
</feature>
<feature type="compositionally biased region" description="Low complexity" evidence="3">
    <location>
        <begin position="1"/>
        <end position="27"/>
    </location>
</feature>
<dbReference type="PANTHER" id="PTHR19441">
    <property type="entry name" value="WHEY ACDIC PROTEIN WAP"/>
    <property type="match status" value="1"/>
</dbReference>
<feature type="region of interest" description="Disordered" evidence="3">
    <location>
        <begin position="1"/>
        <end position="30"/>
    </location>
</feature>
<dbReference type="InterPro" id="IPR050514">
    <property type="entry name" value="WAP_four-disulfide_core"/>
</dbReference>
<dbReference type="InterPro" id="IPR008197">
    <property type="entry name" value="WAP_dom"/>
</dbReference>
<dbReference type="CDD" id="cd00199">
    <property type="entry name" value="WAP"/>
    <property type="match status" value="1"/>
</dbReference>
<dbReference type="SMART" id="SM00217">
    <property type="entry name" value="WAP"/>
    <property type="match status" value="4"/>
</dbReference>
<evidence type="ECO:0000256" key="3">
    <source>
        <dbReference type="SAM" id="MobiDB-lite"/>
    </source>
</evidence>
<name>A0A8C3BJY7_CAIMO</name>
<organism evidence="5 6">
    <name type="scientific">Cairina moschata</name>
    <name type="common">Muscovy duck</name>
    <dbReference type="NCBI Taxonomy" id="8855"/>
    <lineage>
        <taxon>Eukaryota</taxon>
        <taxon>Metazoa</taxon>
        <taxon>Chordata</taxon>
        <taxon>Craniata</taxon>
        <taxon>Vertebrata</taxon>
        <taxon>Euteleostomi</taxon>
        <taxon>Archelosauria</taxon>
        <taxon>Archosauria</taxon>
        <taxon>Dinosauria</taxon>
        <taxon>Saurischia</taxon>
        <taxon>Theropoda</taxon>
        <taxon>Coelurosauria</taxon>
        <taxon>Aves</taxon>
        <taxon>Neognathae</taxon>
        <taxon>Galloanserae</taxon>
        <taxon>Anseriformes</taxon>
        <taxon>Anatidae</taxon>
        <taxon>Anatinae</taxon>
        <taxon>Cairina</taxon>
    </lineage>
</organism>
<keyword evidence="1" id="KW-0732">Signal</keyword>
<dbReference type="Gene3D" id="4.10.75.10">
    <property type="entry name" value="Elafin-like"/>
    <property type="match status" value="4"/>
</dbReference>
<dbReference type="PANTHER" id="PTHR19441:SF30">
    <property type="entry name" value="ELAFIN"/>
    <property type="match status" value="1"/>
</dbReference>
<dbReference type="AlphaFoldDB" id="A0A8C3BJY7"/>
<accession>A0A8C3BJY7</accession>
<protein>
    <recommendedName>
        <fullName evidence="4">WAP domain-containing protein</fullName>
    </recommendedName>
</protein>
<proteinExistence type="predicted"/>
<feature type="domain" description="WAP" evidence="4">
    <location>
        <begin position="207"/>
        <end position="250"/>
    </location>
</feature>
<dbReference type="GO" id="GO:0019731">
    <property type="term" value="P:antibacterial humoral response"/>
    <property type="evidence" value="ECO:0007669"/>
    <property type="project" value="TreeGrafter"/>
</dbReference>
<sequence>MFAKTAAPEAAPGAAGRSPTQAGAAAAKGGGFHGTAKGSAGCPEPVAVPQHPAAWGAGALSGGAKEGACPGGATGEALWVFCLADESCPGAEKSGEKCCTVGCQRRCAAALPGTGRAGTVPGWGVSVTRDDRGCPPEQKCCFTGCGLGCVTPLGSEKPKPGECPAGLPGLPGPCREECGEDGQCPGDEKCCSSSRCGRVCLAPERGRVGACPIPRGGGTCLDLCSFDEECPWGHKCCSKGCGRVCTRVPDSEEAAVQVPSPGGTAGHRPLGGGRKGHSPGGPSSVSPWGQQEPAPGSSAPLGPGDPKGRGAGGSSLGHAQTPPVLAVLGHDPGC</sequence>
<dbReference type="GO" id="GO:0005615">
    <property type="term" value="C:extracellular space"/>
    <property type="evidence" value="ECO:0007669"/>
    <property type="project" value="TreeGrafter"/>
</dbReference>
<reference evidence="5" key="1">
    <citation type="submission" date="2018-09" db="EMBL/GenBank/DDBJ databases">
        <title>Common duck and Muscovy duck high density SNP chip.</title>
        <authorList>
            <person name="Vignal A."/>
            <person name="Thebault N."/>
            <person name="Warren W.C."/>
        </authorList>
    </citation>
    <scope>NUCLEOTIDE SEQUENCE [LARGE SCALE GENOMIC DNA]</scope>
</reference>
<feature type="compositionally biased region" description="Low complexity" evidence="3">
    <location>
        <begin position="280"/>
        <end position="304"/>
    </location>
</feature>
<feature type="region of interest" description="Disordered" evidence="3">
    <location>
        <begin position="253"/>
        <end position="334"/>
    </location>
</feature>
<dbReference type="Proteomes" id="UP000694556">
    <property type="component" value="Chromosome 21"/>
</dbReference>
<evidence type="ECO:0000313" key="6">
    <source>
        <dbReference type="Proteomes" id="UP000694556"/>
    </source>
</evidence>
<dbReference type="GO" id="GO:0045087">
    <property type="term" value="P:innate immune response"/>
    <property type="evidence" value="ECO:0007669"/>
    <property type="project" value="TreeGrafter"/>
</dbReference>
<evidence type="ECO:0000313" key="5">
    <source>
        <dbReference type="Ensembl" id="ENSCMMP00000006389.1"/>
    </source>
</evidence>
<feature type="compositionally biased region" description="Gly residues" evidence="3">
    <location>
        <begin position="263"/>
        <end position="273"/>
    </location>
</feature>
<evidence type="ECO:0000256" key="1">
    <source>
        <dbReference type="ARBA" id="ARBA00022729"/>
    </source>
</evidence>
<evidence type="ECO:0000256" key="2">
    <source>
        <dbReference type="ARBA" id="ARBA00023157"/>
    </source>
</evidence>
<dbReference type="Pfam" id="PF00095">
    <property type="entry name" value="WAP"/>
    <property type="match status" value="4"/>
</dbReference>
<keyword evidence="2" id="KW-1015">Disulfide bond</keyword>
<keyword evidence="6" id="KW-1185">Reference proteome</keyword>
<dbReference type="Ensembl" id="ENSCMMT00000007100.1">
    <property type="protein sequence ID" value="ENSCMMP00000006389.1"/>
    <property type="gene ID" value="ENSCMMG00000004074.1"/>
</dbReference>
<evidence type="ECO:0000259" key="4">
    <source>
        <dbReference type="PROSITE" id="PS51390"/>
    </source>
</evidence>
<dbReference type="PROSITE" id="PS51390">
    <property type="entry name" value="WAP"/>
    <property type="match status" value="2"/>
</dbReference>
<dbReference type="SUPFAM" id="SSF57256">
    <property type="entry name" value="Elafin-like"/>
    <property type="match status" value="4"/>
</dbReference>
<dbReference type="InterPro" id="IPR036645">
    <property type="entry name" value="Elafin-like_sf"/>
</dbReference>
<reference evidence="5" key="2">
    <citation type="submission" date="2025-08" db="UniProtKB">
        <authorList>
            <consortium name="Ensembl"/>
        </authorList>
    </citation>
    <scope>IDENTIFICATION</scope>
</reference>
<dbReference type="GO" id="GO:0004867">
    <property type="term" value="F:serine-type endopeptidase inhibitor activity"/>
    <property type="evidence" value="ECO:0007669"/>
    <property type="project" value="TreeGrafter"/>
</dbReference>
<dbReference type="PRINTS" id="PR00003">
    <property type="entry name" value="4DISULPHCORE"/>
</dbReference>
<reference evidence="5" key="3">
    <citation type="submission" date="2025-09" db="UniProtKB">
        <authorList>
            <consortium name="Ensembl"/>
        </authorList>
    </citation>
    <scope>IDENTIFICATION</scope>
</reference>